<dbReference type="InterPro" id="IPR013656">
    <property type="entry name" value="PAS_4"/>
</dbReference>
<evidence type="ECO:0000259" key="3">
    <source>
        <dbReference type="PROSITE" id="PS50112"/>
    </source>
</evidence>
<dbReference type="PROSITE" id="PS50887">
    <property type="entry name" value="GGDEF"/>
    <property type="match status" value="1"/>
</dbReference>
<dbReference type="Pfam" id="PF01590">
    <property type="entry name" value="GAF"/>
    <property type="match status" value="1"/>
</dbReference>
<dbReference type="SUPFAM" id="SSF55781">
    <property type="entry name" value="GAF domain-like"/>
    <property type="match status" value="1"/>
</dbReference>
<dbReference type="PANTHER" id="PTHR45138">
    <property type="entry name" value="REGULATORY COMPONENTS OF SENSORY TRANSDUCTION SYSTEM"/>
    <property type="match status" value="1"/>
</dbReference>
<comment type="catalytic activity">
    <reaction evidence="2">
        <text>2 GTP = 3',3'-c-di-GMP + 2 diphosphate</text>
        <dbReference type="Rhea" id="RHEA:24898"/>
        <dbReference type="ChEBI" id="CHEBI:33019"/>
        <dbReference type="ChEBI" id="CHEBI:37565"/>
        <dbReference type="ChEBI" id="CHEBI:58805"/>
        <dbReference type="EC" id="2.7.7.65"/>
    </reaction>
</comment>
<dbReference type="InterPro" id="IPR035965">
    <property type="entry name" value="PAS-like_dom_sf"/>
</dbReference>
<evidence type="ECO:0000256" key="2">
    <source>
        <dbReference type="ARBA" id="ARBA00034247"/>
    </source>
</evidence>
<dbReference type="GO" id="GO:1902201">
    <property type="term" value="P:negative regulation of bacterial-type flagellum-dependent cell motility"/>
    <property type="evidence" value="ECO:0007669"/>
    <property type="project" value="TreeGrafter"/>
</dbReference>
<name>A0A239KA86_9BACT</name>
<evidence type="ECO:0000313" key="6">
    <source>
        <dbReference type="Proteomes" id="UP000198356"/>
    </source>
</evidence>
<dbReference type="EMBL" id="FZOU01000004">
    <property type="protein sequence ID" value="SNT15356.1"/>
    <property type="molecule type" value="Genomic_DNA"/>
</dbReference>
<dbReference type="GO" id="GO:0043709">
    <property type="term" value="P:cell adhesion involved in single-species biofilm formation"/>
    <property type="evidence" value="ECO:0007669"/>
    <property type="project" value="TreeGrafter"/>
</dbReference>
<dbReference type="CDD" id="cd01949">
    <property type="entry name" value="GGDEF"/>
    <property type="match status" value="1"/>
</dbReference>
<dbReference type="Pfam" id="PF08448">
    <property type="entry name" value="PAS_4"/>
    <property type="match status" value="1"/>
</dbReference>
<dbReference type="PROSITE" id="PS50112">
    <property type="entry name" value="PAS"/>
    <property type="match status" value="1"/>
</dbReference>
<dbReference type="SMART" id="SM00091">
    <property type="entry name" value="PAS"/>
    <property type="match status" value="1"/>
</dbReference>
<dbReference type="InterPro" id="IPR029787">
    <property type="entry name" value="Nucleotide_cyclase"/>
</dbReference>
<dbReference type="SMART" id="SM00065">
    <property type="entry name" value="GAF"/>
    <property type="match status" value="1"/>
</dbReference>
<evidence type="ECO:0000256" key="1">
    <source>
        <dbReference type="ARBA" id="ARBA00012528"/>
    </source>
</evidence>
<dbReference type="InterPro" id="IPR000160">
    <property type="entry name" value="GGDEF_dom"/>
</dbReference>
<sequence length="486" mass="55021">MSSIMSTFDEAARLQTLFSLGMLDTEPEAEFDELVQLASTICETPISLVTLVDEQRQWFKATMGLSVRETRREVSFCAHAILRPELFVVEDASKDARFAQNPLVTGDPSIRFYAGMPLQTPNGHPMGTLCVIDTIPRQLSPNQTAALLVLANQVKVRMELRLQRRALEDALQAKERFAAELQTSDQRFRLFMDHSPFVSYMKDEDGRFVFYNRRFAERFGIAMQEWIGKCGEDLFPPAIADVFRANDNAILASRQGREVTEHSLEHGQVYIWRSHKFPFMERDGRQMVAGVSVDITGDVAREEELKLFQSELESANSLLRDLAVTDALTGLSNRRAFEERFAIEFSQSARRHRPLTLVVMDIDNFKQVNDSYGHGAGDAVLRKVAQVLRETTRLPDMAARYGGEEFIVILPDTDVPQAMLWADRLHAALARADWPYRSITMSMGVAGLDEEIREMGQLVARADEALYESKRAGKSRATIWMPAVTR</sequence>
<reference evidence="5 6" key="1">
    <citation type="submission" date="2017-06" db="EMBL/GenBank/DDBJ databases">
        <authorList>
            <person name="Kim H.J."/>
            <person name="Triplett B.A."/>
        </authorList>
    </citation>
    <scope>NUCLEOTIDE SEQUENCE [LARGE SCALE GENOMIC DNA]</scope>
    <source>
        <strain evidence="5 6">DSM 18704</strain>
    </source>
</reference>
<feature type="domain" description="PAS" evidence="3">
    <location>
        <begin position="184"/>
        <end position="267"/>
    </location>
</feature>
<organism evidence="5 6">
    <name type="scientific">Granulicella rosea</name>
    <dbReference type="NCBI Taxonomy" id="474952"/>
    <lineage>
        <taxon>Bacteria</taxon>
        <taxon>Pseudomonadati</taxon>
        <taxon>Acidobacteriota</taxon>
        <taxon>Terriglobia</taxon>
        <taxon>Terriglobales</taxon>
        <taxon>Acidobacteriaceae</taxon>
        <taxon>Granulicella</taxon>
    </lineage>
</organism>
<dbReference type="InterPro" id="IPR000014">
    <property type="entry name" value="PAS"/>
</dbReference>
<keyword evidence="6" id="KW-1185">Reference proteome</keyword>
<protein>
    <recommendedName>
        <fullName evidence="1">diguanylate cyclase</fullName>
        <ecNumber evidence="1">2.7.7.65</ecNumber>
    </recommendedName>
</protein>
<dbReference type="FunFam" id="3.30.70.270:FF:000001">
    <property type="entry name" value="Diguanylate cyclase domain protein"/>
    <property type="match status" value="1"/>
</dbReference>
<evidence type="ECO:0000313" key="5">
    <source>
        <dbReference type="EMBL" id="SNT15356.1"/>
    </source>
</evidence>
<dbReference type="NCBIfam" id="TIGR00254">
    <property type="entry name" value="GGDEF"/>
    <property type="match status" value="1"/>
</dbReference>
<dbReference type="CDD" id="cd00130">
    <property type="entry name" value="PAS"/>
    <property type="match status" value="1"/>
</dbReference>
<dbReference type="NCBIfam" id="TIGR00229">
    <property type="entry name" value="sensory_box"/>
    <property type="match status" value="1"/>
</dbReference>
<dbReference type="SMART" id="SM00267">
    <property type="entry name" value="GGDEF"/>
    <property type="match status" value="1"/>
</dbReference>
<dbReference type="InterPro" id="IPR003018">
    <property type="entry name" value="GAF"/>
</dbReference>
<dbReference type="GO" id="GO:0052621">
    <property type="term" value="F:diguanylate cyclase activity"/>
    <property type="evidence" value="ECO:0007669"/>
    <property type="project" value="UniProtKB-EC"/>
</dbReference>
<dbReference type="OrthoDB" id="9759607at2"/>
<dbReference type="AlphaFoldDB" id="A0A239KA86"/>
<feature type="domain" description="GGDEF" evidence="4">
    <location>
        <begin position="353"/>
        <end position="482"/>
    </location>
</feature>
<dbReference type="GO" id="GO:0005886">
    <property type="term" value="C:plasma membrane"/>
    <property type="evidence" value="ECO:0007669"/>
    <property type="project" value="TreeGrafter"/>
</dbReference>
<gene>
    <name evidence="5" type="ORF">SAMN05421770_104420</name>
</gene>
<dbReference type="SUPFAM" id="SSF55073">
    <property type="entry name" value="Nucleotide cyclase"/>
    <property type="match status" value="1"/>
</dbReference>
<accession>A0A239KA86</accession>
<dbReference type="PANTHER" id="PTHR45138:SF9">
    <property type="entry name" value="DIGUANYLATE CYCLASE DGCM-RELATED"/>
    <property type="match status" value="1"/>
</dbReference>
<dbReference type="InterPro" id="IPR050469">
    <property type="entry name" value="Diguanylate_Cyclase"/>
</dbReference>
<dbReference type="InterPro" id="IPR043128">
    <property type="entry name" value="Rev_trsase/Diguanyl_cyclase"/>
</dbReference>
<dbReference type="RefSeq" id="WP_089409043.1">
    <property type="nucleotide sequence ID" value="NZ_FZOU01000004.1"/>
</dbReference>
<proteinExistence type="predicted"/>
<dbReference type="SUPFAM" id="SSF55785">
    <property type="entry name" value="PYP-like sensor domain (PAS domain)"/>
    <property type="match status" value="1"/>
</dbReference>
<dbReference type="Pfam" id="PF00990">
    <property type="entry name" value="GGDEF"/>
    <property type="match status" value="1"/>
</dbReference>
<dbReference type="Gene3D" id="3.30.70.270">
    <property type="match status" value="1"/>
</dbReference>
<dbReference type="InterPro" id="IPR029016">
    <property type="entry name" value="GAF-like_dom_sf"/>
</dbReference>
<dbReference type="Gene3D" id="3.30.450.20">
    <property type="entry name" value="PAS domain"/>
    <property type="match status" value="1"/>
</dbReference>
<dbReference type="Gene3D" id="3.30.450.40">
    <property type="match status" value="1"/>
</dbReference>
<evidence type="ECO:0000259" key="4">
    <source>
        <dbReference type="PROSITE" id="PS50887"/>
    </source>
</evidence>
<dbReference type="EC" id="2.7.7.65" evidence="1"/>
<dbReference type="Proteomes" id="UP000198356">
    <property type="component" value="Unassembled WGS sequence"/>
</dbReference>